<comment type="caution">
    <text evidence="1">The sequence shown here is derived from an EMBL/GenBank/DDBJ whole genome shotgun (WGS) entry which is preliminary data.</text>
</comment>
<dbReference type="AlphaFoldDB" id="A0AAV4WC74"/>
<gene>
    <name evidence="1" type="ORF">CEXT_191041</name>
</gene>
<organism evidence="1 2">
    <name type="scientific">Caerostris extrusa</name>
    <name type="common">Bark spider</name>
    <name type="synonym">Caerostris bankana</name>
    <dbReference type="NCBI Taxonomy" id="172846"/>
    <lineage>
        <taxon>Eukaryota</taxon>
        <taxon>Metazoa</taxon>
        <taxon>Ecdysozoa</taxon>
        <taxon>Arthropoda</taxon>
        <taxon>Chelicerata</taxon>
        <taxon>Arachnida</taxon>
        <taxon>Araneae</taxon>
        <taxon>Araneomorphae</taxon>
        <taxon>Entelegynae</taxon>
        <taxon>Araneoidea</taxon>
        <taxon>Araneidae</taxon>
        <taxon>Caerostris</taxon>
    </lineage>
</organism>
<name>A0AAV4WC74_CAEEX</name>
<protein>
    <submittedName>
        <fullName evidence="1">Uncharacterized protein</fullName>
    </submittedName>
</protein>
<evidence type="ECO:0000313" key="1">
    <source>
        <dbReference type="EMBL" id="GIY79809.1"/>
    </source>
</evidence>
<keyword evidence="2" id="KW-1185">Reference proteome</keyword>
<accession>A0AAV4WC74</accession>
<sequence length="112" mass="12993">MDQSTPFEKYTMKQQAQKQKMVTISSHSQLHFQSSKHSNQFTKIFICYHPSKSKDLRMAENSRLSQIRELKIGRSSHWRLHPHAFAQFSAVFSIGKTVLFFGEGDDRGPYKG</sequence>
<evidence type="ECO:0000313" key="2">
    <source>
        <dbReference type="Proteomes" id="UP001054945"/>
    </source>
</evidence>
<dbReference type="EMBL" id="BPLR01015933">
    <property type="protein sequence ID" value="GIY79809.1"/>
    <property type="molecule type" value="Genomic_DNA"/>
</dbReference>
<dbReference type="Proteomes" id="UP001054945">
    <property type="component" value="Unassembled WGS sequence"/>
</dbReference>
<reference evidence="1 2" key="1">
    <citation type="submission" date="2021-06" db="EMBL/GenBank/DDBJ databases">
        <title>Caerostris extrusa draft genome.</title>
        <authorList>
            <person name="Kono N."/>
            <person name="Arakawa K."/>
        </authorList>
    </citation>
    <scope>NUCLEOTIDE SEQUENCE [LARGE SCALE GENOMIC DNA]</scope>
</reference>
<proteinExistence type="predicted"/>